<evidence type="ECO:0000256" key="2">
    <source>
        <dbReference type="ARBA" id="ARBA00023186"/>
    </source>
</evidence>
<dbReference type="EMBL" id="HBJA01096351">
    <property type="protein sequence ID" value="CAE0822161.1"/>
    <property type="molecule type" value="Transcribed_RNA"/>
</dbReference>
<keyword evidence="5" id="KW-0472">Membrane</keyword>
<keyword evidence="3" id="KW-0120">Carbon dioxide fixation</keyword>
<keyword evidence="2" id="KW-0143">Chaperone</keyword>
<dbReference type="PANTHER" id="PTHR33791:SF1">
    <property type="entry name" value="RUBISCO CHAPERONE RBCX"/>
    <property type="match status" value="1"/>
</dbReference>
<gene>
    <name evidence="6" type="ORF">EGYM00163_LOCUS33361</name>
</gene>
<dbReference type="GO" id="GO:0015977">
    <property type="term" value="P:carbon fixation"/>
    <property type="evidence" value="ECO:0007669"/>
    <property type="project" value="UniProtKB-KW"/>
</dbReference>
<feature type="region of interest" description="Disordered" evidence="4">
    <location>
        <begin position="80"/>
        <end position="100"/>
    </location>
</feature>
<feature type="transmembrane region" description="Helical" evidence="5">
    <location>
        <begin position="118"/>
        <end position="144"/>
    </location>
</feature>
<evidence type="ECO:0000256" key="3">
    <source>
        <dbReference type="ARBA" id="ARBA00023300"/>
    </source>
</evidence>
<evidence type="ECO:0000313" key="6">
    <source>
        <dbReference type="EMBL" id="CAE0822161.1"/>
    </source>
</evidence>
<evidence type="ECO:0000256" key="1">
    <source>
        <dbReference type="ARBA" id="ARBA00022531"/>
    </source>
</evidence>
<dbReference type="InterPro" id="IPR003435">
    <property type="entry name" value="Chaperonin_RcbX"/>
</dbReference>
<keyword evidence="1" id="KW-0602">Photosynthesis</keyword>
<reference evidence="6" key="1">
    <citation type="submission" date="2021-01" db="EMBL/GenBank/DDBJ databases">
        <authorList>
            <person name="Corre E."/>
            <person name="Pelletier E."/>
            <person name="Niang G."/>
            <person name="Scheremetjew M."/>
            <person name="Finn R."/>
            <person name="Kale V."/>
            <person name="Holt S."/>
            <person name="Cochrane G."/>
            <person name="Meng A."/>
            <person name="Brown T."/>
            <person name="Cohen L."/>
        </authorList>
    </citation>
    <scope>NUCLEOTIDE SEQUENCE</scope>
    <source>
        <strain evidence="6">CCMP1594</strain>
    </source>
</reference>
<dbReference type="Gene3D" id="1.10.1200.210">
    <property type="entry name" value="Chaperonin-like RbcX"/>
    <property type="match status" value="1"/>
</dbReference>
<keyword evidence="5" id="KW-1133">Transmembrane helix</keyword>
<dbReference type="PANTHER" id="PTHR33791">
    <property type="entry name" value="CHAPERONIN-LIKE RBCX PROTEIN 1, CHLOROPLASTIC"/>
    <property type="match status" value="1"/>
</dbReference>
<dbReference type="GO" id="GO:0015979">
    <property type="term" value="P:photosynthesis"/>
    <property type="evidence" value="ECO:0007669"/>
    <property type="project" value="UniProtKB-KW"/>
</dbReference>
<dbReference type="GO" id="GO:0110102">
    <property type="term" value="P:ribulose bisphosphate carboxylase complex assembly"/>
    <property type="evidence" value="ECO:0007669"/>
    <property type="project" value="InterPro"/>
</dbReference>
<dbReference type="GO" id="GO:0044183">
    <property type="term" value="F:protein folding chaperone"/>
    <property type="evidence" value="ECO:0007669"/>
    <property type="project" value="InterPro"/>
</dbReference>
<dbReference type="Pfam" id="PF02341">
    <property type="entry name" value="RbcX"/>
    <property type="match status" value="1"/>
</dbReference>
<proteinExistence type="predicted"/>
<accession>A0A7S4G1F1</accession>
<dbReference type="SUPFAM" id="SSF158615">
    <property type="entry name" value="RbcX-like"/>
    <property type="match status" value="1"/>
</dbReference>
<protein>
    <submittedName>
        <fullName evidence="6">Uncharacterized protein</fullName>
    </submittedName>
</protein>
<organism evidence="6">
    <name type="scientific">Eutreptiella gymnastica</name>
    <dbReference type="NCBI Taxonomy" id="73025"/>
    <lineage>
        <taxon>Eukaryota</taxon>
        <taxon>Discoba</taxon>
        <taxon>Euglenozoa</taxon>
        <taxon>Euglenida</taxon>
        <taxon>Spirocuta</taxon>
        <taxon>Euglenophyceae</taxon>
        <taxon>Eutreptiales</taxon>
        <taxon>Eutreptiaceae</taxon>
        <taxon>Eutreptiella</taxon>
    </lineage>
</organism>
<evidence type="ECO:0000256" key="5">
    <source>
        <dbReference type="SAM" id="Phobius"/>
    </source>
</evidence>
<dbReference type="AlphaFoldDB" id="A0A7S4G1F1"/>
<feature type="compositionally biased region" description="Polar residues" evidence="4">
    <location>
        <begin position="80"/>
        <end position="92"/>
    </location>
</feature>
<name>A0A7S4G1F1_9EUGL</name>
<sequence>MAGVTPLLDCQAMGSGQWALGAKSLYSCIALAGVVGVAFTCFAAVPASTMMYSSSPRLSRPSSNAHSGAVIRQPRQIQSVCAPSSHKSQSQGDLYDAKKPGHGFQKATTIPRTEASTAAVASSTASTVLMLLIAIGSMVGGYALRAVSFPSPKSAPPVGRGAQWGMFAMGSSDDPYEKIPDAKDMENGQGCSVSFNGKTPERKAAEAMVNLFTFVACRSIMNEIEGYDNEGGSAHGHPVWRGLQQALASRSMDGKFVDSLLNDEDPEMRQAALRVMDVRAAFAEEVFNWDAVKDHALEIMKEDNADVLRKHLERTVMTPDTD</sequence>
<feature type="transmembrane region" description="Helical" evidence="5">
    <location>
        <begin position="24"/>
        <end position="47"/>
    </location>
</feature>
<evidence type="ECO:0000256" key="4">
    <source>
        <dbReference type="SAM" id="MobiDB-lite"/>
    </source>
</evidence>
<dbReference type="InterPro" id="IPR038052">
    <property type="entry name" value="Chaperonin_RbcX_sf"/>
</dbReference>
<keyword evidence="5" id="KW-0812">Transmembrane</keyword>